<feature type="transmembrane region" description="Helical" evidence="9">
    <location>
        <begin position="256"/>
        <end position="277"/>
    </location>
</feature>
<dbReference type="PANTHER" id="PTHR30406">
    <property type="entry name" value="SULFATE TRANSPORT SYSTEM PERMEASE PROTEIN"/>
    <property type="match status" value="1"/>
</dbReference>
<dbReference type="Proteomes" id="UP000664731">
    <property type="component" value="Unassembled WGS sequence"/>
</dbReference>
<comment type="subcellular location">
    <subcellularLocation>
        <location evidence="1">Cell membrane</location>
        <topology evidence="1">Multi-pass membrane protein</topology>
    </subcellularLocation>
</comment>
<reference evidence="11" key="1">
    <citation type="submission" date="2021-03" db="EMBL/GenBank/DDBJ databases">
        <title>Comamonas denitrificans.</title>
        <authorList>
            <person name="Finster K."/>
        </authorList>
    </citation>
    <scope>NUCLEOTIDE SEQUENCE</scope>
    <source>
        <strain evidence="11">MM2021_4</strain>
    </source>
</reference>
<dbReference type="NCBIfam" id="TIGR00969">
    <property type="entry name" value="3a0106s02"/>
    <property type="match status" value="1"/>
</dbReference>
<dbReference type="InterPro" id="IPR035906">
    <property type="entry name" value="MetI-like_sf"/>
</dbReference>
<evidence type="ECO:0000256" key="7">
    <source>
        <dbReference type="ARBA" id="ARBA00023136"/>
    </source>
</evidence>
<sequence length="289" mass="30932">MTSIVLGAPPRSPRKGPGRVLPGFGLSLGYTLFYLSIIVLIPLLALLAKTFTMSWADFVQATTAPRVLAAYKLSLGASLLAASVNLVFGLLIAWVLVRYDFVGKKLVDALVDLPFALPTAVAGISLTALLAGNGWVGQYLEPLGIELAFQPGGIVIALIFIGLPFVVRTVQPVLQDFEKELEEAATSLGANRWQIFRLVILPSIIPALLTGFAMAFARALGEYGSVIFIAGNMPMVSEITPLIIIGKLEQYDVAGATAVAVVMLVISFIMLLVINLLQAWQRRHAGMQA</sequence>
<evidence type="ECO:0000256" key="1">
    <source>
        <dbReference type="ARBA" id="ARBA00004651"/>
    </source>
</evidence>
<dbReference type="GO" id="GO:0005886">
    <property type="term" value="C:plasma membrane"/>
    <property type="evidence" value="ECO:0007669"/>
    <property type="project" value="UniProtKB-SubCell"/>
</dbReference>
<evidence type="ECO:0000313" key="11">
    <source>
        <dbReference type="EMBL" id="MBO1249931.1"/>
    </source>
</evidence>
<dbReference type="PROSITE" id="PS50928">
    <property type="entry name" value="ABC_TM1"/>
    <property type="match status" value="1"/>
</dbReference>
<keyword evidence="5 9" id="KW-1133">Transmembrane helix</keyword>
<evidence type="ECO:0000256" key="3">
    <source>
        <dbReference type="ARBA" id="ARBA00022448"/>
    </source>
</evidence>
<comment type="similarity">
    <text evidence="9">Belongs to the binding-protein-dependent transport system permease family. CysTW subfamily.</text>
</comment>
<dbReference type="AlphaFoldDB" id="A0A939KDS1"/>
<evidence type="ECO:0000256" key="6">
    <source>
        <dbReference type="ARBA" id="ARBA00023032"/>
    </source>
</evidence>
<comment type="subunit">
    <text evidence="2">The complex is composed of two ATP-binding proteins (CysA), two transmembrane proteins (CysT and CysW) and a solute-binding protein (CysP).</text>
</comment>
<feature type="transmembrane region" description="Helical" evidence="9">
    <location>
        <begin position="115"/>
        <end position="136"/>
    </location>
</feature>
<dbReference type="NCBIfam" id="TIGR02139">
    <property type="entry name" value="permease_CysT"/>
    <property type="match status" value="1"/>
</dbReference>
<comment type="function">
    <text evidence="9">Part of the ABC transporter complex (TC 3.A.1.6.1) involved in sulfate/thiosulfate import.</text>
</comment>
<protein>
    <recommendedName>
        <fullName evidence="9">Sulfate transport system permease protein CysT</fullName>
    </recommendedName>
</protein>
<evidence type="ECO:0000256" key="4">
    <source>
        <dbReference type="ARBA" id="ARBA00022692"/>
    </source>
</evidence>
<dbReference type="GO" id="GO:0015419">
    <property type="term" value="F:ABC-type sulfate transporter activity"/>
    <property type="evidence" value="ECO:0007669"/>
    <property type="project" value="UniProtKB-UniRule"/>
</dbReference>
<proteinExistence type="inferred from homology"/>
<gene>
    <name evidence="11" type="primary">cysT</name>
    <name evidence="11" type="ORF">J1777_08875</name>
</gene>
<feature type="transmembrane region" description="Helical" evidence="9">
    <location>
        <begin position="69"/>
        <end position="95"/>
    </location>
</feature>
<comment type="caution">
    <text evidence="11">The sequence shown here is derived from an EMBL/GenBank/DDBJ whole genome shotgun (WGS) entry which is preliminary data.</text>
</comment>
<dbReference type="InterPro" id="IPR005667">
    <property type="entry name" value="Sulph_transpt2"/>
</dbReference>
<feature type="transmembrane region" description="Helical" evidence="9">
    <location>
        <begin position="223"/>
        <end position="244"/>
    </location>
</feature>
<evidence type="ECO:0000256" key="8">
    <source>
        <dbReference type="ARBA" id="ARBA00025323"/>
    </source>
</evidence>
<keyword evidence="12" id="KW-1185">Reference proteome</keyword>
<dbReference type="EMBL" id="JAFNME010000017">
    <property type="protein sequence ID" value="MBO1249931.1"/>
    <property type="molecule type" value="Genomic_DNA"/>
</dbReference>
<keyword evidence="4 9" id="KW-0812">Transmembrane</keyword>
<dbReference type="SUPFAM" id="SSF161098">
    <property type="entry name" value="MetI-like"/>
    <property type="match status" value="1"/>
</dbReference>
<evidence type="ECO:0000256" key="9">
    <source>
        <dbReference type="RuleBase" id="RU366001"/>
    </source>
</evidence>
<feature type="domain" description="ABC transmembrane type-1" evidence="10">
    <location>
        <begin position="71"/>
        <end position="274"/>
    </location>
</feature>
<comment type="function">
    <text evidence="8">Part of the ABC transporter complex CysAWTP (TC 3.A.1.6.1) involved in sulfate/thiosulfate import. Probably responsible for the translocation of the substrate across the membrane.</text>
</comment>
<evidence type="ECO:0000313" key="12">
    <source>
        <dbReference type="Proteomes" id="UP000664731"/>
    </source>
</evidence>
<dbReference type="PANTHER" id="PTHR30406:SF8">
    <property type="entry name" value="SULFATE TRANSPORT SYSTEM PERMEASE PROTEIN CYST"/>
    <property type="match status" value="1"/>
</dbReference>
<dbReference type="CDD" id="cd06261">
    <property type="entry name" value="TM_PBP2"/>
    <property type="match status" value="1"/>
</dbReference>
<name>A0A939KDS1_9BURK</name>
<feature type="transmembrane region" description="Helical" evidence="9">
    <location>
        <begin position="20"/>
        <end position="48"/>
    </location>
</feature>
<dbReference type="Pfam" id="PF00528">
    <property type="entry name" value="BPD_transp_1"/>
    <property type="match status" value="1"/>
</dbReference>
<accession>A0A939KDS1</accession>
<keyword evidence="6 9" id="KW-0764">Sulfate transport</keyword>
<dbReference type="RefSeq" id="WP_207575393.1">
    <property type="nucleotide sequence ID" value="NZ_JAFNME010000017.1"/>
</dbReference>
<dbReference type="Gene3D" id="1.10.3720.10">
    <property type="entry name" value="MetI-like"/>
    <property type="match status" value="1"/>
</dbReference>
<evidence type="ECO:0000259" key="10">
    <source>
        <dbReference type="PROSITE" id="PS50928"/>
    </source>
</evidence>
<dbReference type="InterPro" id="IPR011865">
    <property type="entry name" value="CysT_permease"/>
</dbReference>
<dbReference type="FunFam" id="1.10.3720.10:FF:000004">
    <property type="entry name" value="Sulfate transport system permease protein CysT"/>
    <property type="match status" value="1"/>
</dbReference>
<evidence type="ECO:0000256" key="5">
    <source>
        <dbReference type="ARBA" id="ARBA00022989"/>
    </source>
</evidence>
<dbReference type="InterPro" id="IPR000515">
    <property type="entry name" value="MetI-like"/>
</dbReference>
<organism evidence="11 12">
    <name type="scientific">Comamonas denitrificans</name>
    <dbReference type="NCBI Taxonomy" id="117506"/>
    <lineage>
        <taxon>Bacteria</taxon>
        <taxon>Pseudomonadati</taxon>
        <taxon>Pseudomonadota</taxon>
        <taxon>Betaproteobacteria</taxon>
        <taxon>Burkholderiales</taxon>
        <taxon>Comamonadaceae</taxon>
        <taxon>Comamonas</taxon>
    </lineage>
</organism>
<feature type="transmembrane region" description="Helical" evidence="9">
    <location>
        <begin position="148"/>
        <end position="167"/>
    </location>
</feature>
<evidence type="ECO:0000256" key="2">
    <source>
        <dbReference type="ARBA" id="ARBA00011779"/>
    </source>
</evidence>
<keyword evidence="7 9" id="KW-0472">Membrane</keyword>
<feature type="transmembrane region" description="Helical" evidence="9">
    <location>
        <begin position="195"/>
        <end position="216"/>
    </location>
</feature>
<keyword evidence="3 9" id="KW-0813">Transport</keyword>